<sequence length="102" mass="10363">MTDGTVTPCVLGRFLPTGNAKTDGLAVVFGGRAPCVQPASRTRPKRTGPVSPGAVSLTRETGSETMHSGFSFRMCRRSATTPLTPPAAAPAPAAMPGPAPAE</sequence>
<accession>A0A7G1NXK5</accession>
<evidence type="ECO:0000313" key="2">
    <source>
        <dbReference type="EMBL" id="BCL27141.1"/>
    </source>
</evidence>
<organism evidence="2 3">
    <name type="scientific">Streptomyces aurantiacus</name>
    <dbReference type="NCBI Taxonomy" id="47760"/>
    <lineage>
        <taxon>Bacteria</taxon>
        <taxon>Bacillati</taxon>
        <taxon>Actinomycetota</taxon>
        <taxon>Actinomycetes</taxon>
        <taxon>Kitasatosporales</taxon>
        <taxon>Streptomycetaceae</taxon>
        <taxon>Streptomyces</taxon>
        <taxon>Streptomyces aurantiacus group</taxon>
    </lineage>
</organism>
<gene>
    <name evidence="2" type="ORF">GCM10017557_20000</name>
</gene>
<feature type="region of interest" description="Disordered" evidence="1">
    <location>
        <begin position="38"/>
        <end position="102"/>
    </location>
</feature>
<feature type="compositionally biased region" description="Pro residues" evidence="1">
    <location>
        <begin position="83"/>
        <end position="102"/>
    </location>
</feature>
<dbReference type="AlphaFoldDB" id="A0A7G1NXK5"/>
<dbReference type="KEGG" id="sgm:GCM10017557_20000"/>
<reference evidence="2 3" key="1">
    <citation type="journal article" date="2014" name="Int. J. Syst. Evol. Microbiol.">
        <title>Complete genome sequence of Corynebacterium casei LMG S-19264T (=DSM 44701T), isolated from a smear-ripened cheese.</title>
        <authorList>
            <consortium name="US DOE Joint Genome Institute (JGI-PGF)"/>
            <person name="Walter F."/>
            <person name="Albersmeier A."/>
            <person name="Kalinowski J."/>
            <person name="Ruckert C."/>
        </authorList>
    </citation>
    <scope>NUCLEOTIDE SEQUENCE [LARGE SCALE GENOMIC DNA]</scope>
    <source>
        <strain evidence="2 3">JCM 4677</strain>
    </source>
</reference>
<feature type="compositionally biased region" description="Polar residues" evidence="1">
    <location>
        <begin position="58"/>
        <end position="68"/>
    </location>
</feature>
<protein>
    <submittedName>
        <fullName evidence="2">Uncharacterized protein</fullName>
    </submittedName>
</protein>
<dbReference type="EMBL" id="AP023440">
    <property type="protein sequence ID" value="BCL27141.1"/>
    <property type="molecule type" value="Genomic_DNA"/>
</dbReference>
<dbReference type="Proteomes" id="UP000516444">
    <property type="component" value="Chromosome"/>
</dbReference>
<evidence type="ECO:0000256" key="1">
    <source>
        <dbReference type="SAM" id="MobiDB-lite"/>
    </source>
</evidence>
<name>A0A7G1NXK5_9ACTN</name>
<proteinExistence type="predicted"/>
<evidence type="ECO:0000313" key="3">
    <source>
        <dbReference type="Proteomes" id="UP000516444"/>
    </source>
</evidence>
<keyword evidence="3" id="KW-1185">Reference proteome</keyword>